<evidence type="ECO:0008006" key="4">
    <source>
        <dbReference type="Google" id="ProtNLM"/>
    </source>
</evidence>
<dbReference type="InterPro" id="IPR003423">
    <property type="entry name" value="OMP_efflux"/>
</dbReference>
<dbReference type="Gene3D" id="2.20.200.10">
    <property type="entry name" value="Outer membrane efflux proteins (OEP)"/>
    <property type="match status" value="1"/>
</dbReference>
<gene>
    <name evidence="2" type="ORF">DI598_13985</name>
</gene>
<evidence type="ECO:0000313" key="2">
    <source>
        <dbReference type="EMBL" id="PZP44862.1"/>
    </source>
</evidence>
<sequence length="368" mass="40421">MKSNVLTIIIGSVLAWGCNVPKQVQDPNMKPLPDSFATNIAKRDTGRTLAQIPWKQFFPEEELRQLIDTAIANNPDLQMAMQRIKVSSAYLQTAKGALLPRVSADATASGTRYGKYTQEGVGNYDTNLSNNIDDDQRVNESFTPNFWLGFNTSWEMDVWGKLNSRKKEAYAKYLASNEGQKAVQTALVSQVATLFYTIKGLDQEYKSLRENIAIQDTALEKVKALMDGGRATQLAVQQFQAQLLNTQTSTAEVVRRRNETENQINALVGRFGGSVHKDTLSETSLSISSLDSFKLGFPVEILENRPDIKEAGFQLAASKANVDAARKAFLPSFTISGYAAFNAFKSGLLFNGSSLAYSVLGGISAPIF</sequence>
<dbReference type="PANTHER" id="PTHR30203">
    <property type="entry name" value="OUTER MEMBRANE CATION EFFLUX PROTEIN"/>
    <property type="match status" value="1"/>
</dbReference>
<evidence type="ECO:0000256" key="1">
    <source>
        <dbReference type="ARBA" id="ARBA00007613"/>
    </source>
</evidence>
<dbReference type="Proteomes" id="UP000249645">
    <property type="component" value="Unassembled WGS sequence"/>
</dbReference>
<dbReference type="EMBL" id="QFOI01000294">
    <property type="protein sequence ID" value="PZP44862.1"/>
    <property type="molecule type" value="Genomic_DNA"/>
</dbReference>
<name>A0A2W5GNR3_9SPHI</name>
<accession>A0A2W5GNR3</accession>
<dbReference type="Gene3D" id="1.20.1600.10">
    <property type="entry name" value="Outer membrane efflux proteins (OEP)"/>
    <property type="match status" value="1"/>
</dbReference>
<dbReference type="Pfam" id="PF02321">
    <property type="entry name" value="OEP"/>
    <property type="match status" value="2"/>
</dbReference>
<evidence type="ECO:0000313" key="3">
    <source>
        <dbReference type="Proteomes" id="UP000249645"/>
    </source>
</evidence>
<protein>
    <recommendedName>
        <fullName evidence="4">RND transporter</fullName>
    </recommendedName>
</protein>
<comment type="caution">
    <text evidence="2">The sequence shown here is derived from an EMBL/GenBank/DDBJ whole genome shotgun (WGS) entry which is preliminary data.</text>
</comment>
<dbReference type="AlphaFoldDB" id="A0A2W5GNR3"/>
<organism evidence="2 3">
    <name type="scientific">Pseudopedobacter saltans</name>
    <dbReference type="NCBI Taxonomy" id="151895"/>
    <lineage>
        <taxon>Bacteria</taxon>
        <taxon>Pseudomonadati</taxon>
        <taxon>Bacteroidota</taxon>
        <taxon>Sphingobacteriia</taxon>
        <taxon>Sphingobacteriales</taxon>
        <taxon>Sphingobacteriaceae</taxon>
        <taxon>Pseudopedobacter</taxon>
    </lineage>
</organism>
<dbReference type="SUPFAM" id="SSF56954">
    <property type="entry name" value="Outer membrane efflux proteins (OEP)"/>
    <property type="match status" value="1"/>
</dbReference>
<comment type="similarity">
    <text evidence="1">Belongs to the outer membrane factor (OMF) (TC 1.B.17) family.</text>
</comment>
<dbReference type="PANTHER" id="PTHR30203:SF30">
    <property type="entry name" value="OUTER MEMBRANE PROTEIN-RELATED"/>
    <property type="match status" value="1"/>
</dbReference>
<proteinExistence type="inferred from homology"/>
<dbReference type="GO" id="GO:0015562">
    <property type="term" value="F:efflux transmembrane transporter activity"/>
    <property type="evidence" value="ECO:0007669"/>
    <property type="project" value="InterPro"/>
</dbReference>
<dbReference type="InterPro" id="IPR010131">
    <property type="entry name" value="MdtP/NodT-like"/>
</dbReference>
<reference evidence="2 3" key="1">
    <citation type="submission" date="2017-11" db="EMBL/GenBank/DDBJ databases">
        <title>Infants hospitalized years apart are colonized by the same room-sourced microbial strains.</title>
        <authorList>
            <person name="Brooks B."/>
            <person name="Olm M.R."/>
            <person name="Firek B.A."/>
            <person name="Baker R."/>
            <person name="Thomas B.C."/>
            <person name="Morowitz M.J."/>
            <person name="Banfield J.F."/>
        </authorList>
    </citation>
    <scope>NUCLEOTIDE SEQUENCE [LARGE SCALE GENOMIC DNA]</scope>
    <source>
        <strain evidence="2">S2_009_000_R2_76</strain>
    </source>
</reference>
<feature type="non-terminal residue" evidence="2">
    <location>
        <position position="368"/>
    </location>
</feature>